<comment type="caution">
    <text evidence="1">The sequence shown here is derived from an EMBL/GenBank/DDBJ whole genome shotgun (WGS) entry which is preliminary data.</text>
</comment>
<proteinExistence type="predicted"/>
<dbReference type="AlphaFoldDB" id="A0A1Z5IDR8"/>
<gene>
    <name evidence="1" type="ORF">IWT30_01889</name>
</gene>
<reference evidence="1 2" key="1">
    <citation type="submission" date="2015-11" db="EMBL/GenBank/DDBJ databases">
        <title>Draft genome sequences of new species of the genus Lactobacillus isolated from orchardgrass silage.</title>
        <authorList>
            <person name="Tohno M."/>
            <person name="Tanizawa Y."/>
            <person name="Arita M."/>
        </authorList>
    </citation>
    <scope>NUCLEOTIDE SEQUENCE [LARGE SCALE GENOMIC DNA]</scope>
    <source>
        <strain evidence="1 2">IWT30</strain>
    </source>
</reference>
<protein>
    <recommendedName>
        <fullName evidence="3">Nucleoid-associated protein</fullName>
    </recommendedName>
</protein>
<organism evidence="1 2">
    <name type="scientific">Secundilactobacillus mixtipabuli</name>
    <dbReference type="NCBI Taxonomy" id="1435342"/>
    <lineage>
        <taxon>Bacteria</taxon>
        <taxon>Bacillati</taxon>
        <taxon>Bacillota</taxon>
        <taxon>Bacilli</taxon>
        <taxon>Lactobacillales</taxon>
        <taxon>Lactobacillaceae</taxon>
        <taxon>Secundilactobacillus</taxon>
    </lineage>
</organism>
<dbReference type="GO" id="GO:0009295">
    <property type="term" value="C:nucleoid"/>
    <property type="evidence" value="ECO:0007669"/>
    <property type="project" value="InterPro"/>
</dbReference>
<evidence type="ECO:0008006" key="3">
    <source>
        <dbReference type="Google" id="ProtNLM"/>
    </source>
</evidence>
<name>A0A1Z5IDR8_9LACO</name>
<evidence type="ECO:0000313" key="1">
    <source>
        <dbReference type="EMBL" id="GAW99909.1"/>
    </source>
</evidence>
<dbReference type="Proteomes" id="UP000198374">
    <property type="component" value="Unassembled WGS sequence"/>
</dbReference>
<sequence length="323" mass="36396">MRILKAVVHVMDKDSGNVVVSHQAVDPGNVVMEEYLQKLIDKLMKTEYTETNLEDCQVVKQLVDDPANFVDHSAQISLAFFDAIKGATKISGGDLLFFRAQNDDLVELTGMVKLDYTAKYSHAIEYDNDTLVNTIIQNKTILPAPVQTVKDGFLVMGNTIRVQSKKYDNNGEDWSFAQNILKIPPVKKVSEHIKVIEKTVKETAKKYTETDVLTVPETHKAVYESIKKDESIDSDYVADTVFQNNPEAKVAFKEKLKERGVAETVRVPNAPIFEKKYQKQKIKLGNGIEMTVPVDVLKNKDVVEFRTNPDGTMSVIVKNVERE</sequence>
<dbReference type="EMBL" id="BCMF01000009">
    <property type="protein sequence ID" value="GAW99909.1"/>
    <property type="molecule type" value="Genomic_DNA"/>
</dbReference>
<dbReference type="InterPro" id="IPR007358">
    <property type="entry name" value="Nucleoid_associated_NdpA"/>
</dbReference>
<dbReference type="OrthoDB" id="3171075at2"/>
<keyword evidence="2" id="KW-1185">Reference proteome</keyword>
<dbReference type="RefSeq" id="WP_089109698.1">
    <property type="nucleotide sequence ID" value="NZ_BCMF01000009.1"/>
</dbReference>
<accession>A0A1Z5IDR8</accession>
<dbReference type="Pfam" id="PF04245">
    <property type="entry name" value="NA37"/>
    <property type="match status" value="1"/>
</dbReference>
<evidence type="ECO:0000313" key="2">
    <source>
        <dbReference type="Proteomes" id="UP000198374"/>
    </source>
</evidence>